<proteinExistence type="predicted"/>
<dbReference type="EMBL" id="CM018048">
    <property type="protein sequence ID" value="KAA8520984.1"/>
    <property type="molecule type" value="Genomic_DNA"/>
</dbReference>
<gene>
    <name evidence="1" type="ORF">F0562_011657</name>
</gene>
<dbReference type="Proteomes" id="UP000325577">
    <property type="component" value="Linkage Group LG5"/>
</dbReference>
<evidence type="ECO:0000313" key="1">
    <source>
        <dbReference type="EMBL" id="KAA8520984.1"/>
    </source>
</evidence>
<organism evidence="1 2">
    <name type="scientific">Nyssa sinensis</name>
    <dbReference type="NCBI Taxonomy" id="561372"/>
    <lineage>
        <taxon>Eukaryota</taxon>
        <taxon>Viridiplantae</taxon>
        <taxon>Streptophyta</taxon>
        <taxon>Embryophyta</taxon>
        <taxon>Tracheophyta</taxon>
        <taxon>Spermatophyta</taxon>
        <taxon>Magnoliopsida</taxon>
        <taxon>eudicotyledons</taxon>
        <taxon>Gunneridae</taxon>
        <taxon>Pentapetalae</taxon>
        <taxon>asterids</taxon>
        <taxon>Cornales</taxon>
        <taxon>Nyssaceae</taxon>
        <taxon>Nyssa</taxon>
    </lineage>
</organism>
<reference evidence="1 2" key="1">
    <citation type="submission" date="2019-09" db="EMBL/GenBank/DDBJ databases">
        <title>A chromosome-level genome assembly of the Chinese tupelo Nyssa sinensis.</title>
        <authorList>
            <person name="Yang X."/>
            <person name="Kang M."/>
            <person name="Yang Y."/>
            <person name="Xiong H."/>
            <person name="Wang M."/>
            <person name="Zhang Z."/>
            <person name="Wang Z."/>
            <person name="Wu H."/>
            <person name="Ma T."/>
            <person name="Liu J."/>
            <person name="Xi Z."/>
        </authorList>
    </citation>
    <scope>NUCLEOTIDE SEQUENCE [LARGE SCALE GENOMIC DNA]</scope>
    <source>
        <strain evidence="1">J267</strain>
        <tissue evidence="1">Leaf</tissue>
    </source>
</reference>
<keyword evidence="2" id="KW-1185">Reference proteome</keyword>
<sequence length="132" mass="14218">MESLIIGSFPIPLSSRSFPVAAELSSLTTGGNGWRGDNFKTCHFPSPPPQNNILTAATIVKTTTHRNPSPYRRKHLTTSSSSLYCITAAIPPSISSILQRRSGVLFGIGHSVEDGITFNTANYLCLGLPFCH</sequence>
<name>A0A5J4ZT17_9ASTE</name>
<evidence type="ECO:0000313" key="2">
    <source>
        <dbReference type="Proteomes" id="UP000325577"/>
    </source>
</evidence>
<accession>A0A5J4ZT17</accession>
<protein>
    <submittedName>
        <fullName evidence="1">Uncharacterized protein</fullName>
    </submittedName>
</protein>
<dbReference type="AlphaFoldDB" id="A0A5J4ZT17"/>